<dbReference type="InterPro" id="IPR003439">
    <property type="entry name" value="ABC_transporter-like_ATP-bd"/>
</dbReference>
<dbReference type="InterPro" id="IPR003593">
    <property type="entry name" value="AAA+_ATPase"/>
</dbReference>
<evidence type="ECO:0000259" key="5">
    <source>
        <dbReference type="PROSITE" id="PS50893"/>
    </source>
</evidence>
<dbReference type="PROSITE" id="PS00211">
    <property type="entry name" value="ABC_TRANSPORTER_1"/>
    <property type="match status" value="1"/>
</dbReference>
<feature type="domain" description="ABC transporter" evidence="5">
    <location>
        <begin position="14"/>
        <end position="240"/>
    </location>
</feature>
<proteinExistence type="inferred from homology"/>
<dbReference type="GO" id="GO:0016887">
    <property type="term" value="F:ATP hydrolysis activity"/>
    <property type="evidence" value="ECO:0007669"/>
    <property type="project" value="InterPro"/>
</dbReference>
<evidence type="ECO:0000256" key="3">
    <source>
        <dbReference type="ARBA" id="ARBA00022741"/>
    </source>
</evidence>
<protein>
    <submittedName>
        <fullName evidence="6">ATP-binding cassette domain-containing protein</fullName>
    </submittedName>
</protein>
<evidence type="ECO:0000313" key="7">
    <source>
        <dbReference type="Proteomes" id="UP000280819"/>
    </source>
</evidence>
<evidence type="ECO:0000313" key="6">
    <source>
        <dbReference type="EMBL" id="RRD04583.1"/>
    </source>
</evidence>
<dbReference type="GO" id="GO:0005524">
    <property type="term" value="F:ATP binding"/>
    <property type="evidence" value="ECO:0007669"/>
    <property type="project" value="UniProtKB-KW"/>
</dbReference>
<dbReference type="RefSeq" id="WP_124844973.1">
    <property type="nucleotide sequence ID" value="NZ_JAUNKP010000033.1"/>
</dbReference>
<evidence type="ECO:0000256" key="2">
    <source>
        <dbReference type="ARBA" id="ARBA00022448"/>
    </source>
</evidence>
<keyword evidence="4 6" id="KW-0067">ATP-binding</keyword>
<organism evidence="6 7">
    <name type="scientific">Arachnia propionica</name>
    <dbReference type="NCBI Taxonomy" id="1750"/>
    <lineage>
        <taxon>Bacteria</taxon>
        <taxon>Bacillati</taxon>
        <taxon>Actinomycetota</taxon>
        <taxon>Actinomycetes</taxon>
        <taxon>Propionibacteriales</taxon>
        <taxon>Propionibacteriaceae</taxon>
        <taxon>Arachnia</taxon>
    </lineage>
</organism>
<accession>A0A3P1T818</accession>
<dbReference type="EMBL" id="RQZG01000010">
    <property type="protein sequence ID" value="RRD04583.1"/>
    <property type="molecule type" value="Genomic_DNA"/>
</dbReference>
<keyword evidence="3" id="KW-0547">Nucleotide-binding</keyword>
<dbReference type="SMART" id="SM00382">
    <property type="entry name" value="AAA"/>
    <property type="match status" value="1"/>
</dbReference>
<dbReference type="Proteomes" id="UP000280819">
    <property type="component" value="Unassembled WGS sequence"/>
</dbReference>
<name>A0A3P1T818_9ACTN</name>
<comment type="caution">
    <text evidence="6">The sequence shown here is derived from an EMBL/GenBank/DDBJ whole genome shotgun (WGS) entry which is preliminary data.</text>
</comment>
<dbReference type="PANTHER" id="PTHR43335:SF4">
    <property type="entry name" value="ABC TRANSPORTER, ATP-BINDING PROTEIN"/>
    <property type="match status" value="1"/>
</dbReference>
<dbReference type="PROSITE" id="PS50893">
    <property type="entry name" value="ABC_TRANSPORTER_2"/>
    <property type="match status" value="1"/>
</dbReference>
<dbReference type="PANTHER" id="PTHR43335">
    <property type="entry name" value="ABC TRANSPORTER, ATP-BINDING PROTEIN"/>
    <property type="match status" value="1"/>
</dbReference>
<evidence type="ECO:0000256" key="4">
    <source>
        <dbReference type="ARBA" id="ARBA00022840"/>
    </source>
</evidence>
<comment type="similarity">
    <text evidence="1">Belongs to the ABC transporter superfamily.</text>
</comment>
<dbReference type="SUPFAM" id="SSF52540">
    <property type="entry name" value="P-loop containing nucleoside triphosphate hydrolases"/>
    <property type="match status" value="1"/>
</dbReference>
<dbReference type="OrthoDB" id="9804819at2"/>
<gene>
    <name evidence="6" type="ORF">EII34_09775</name>
</gene>
<sequence length="319" mass="34386">MTQYWKDLPANWAIELRGVSKRFRRTQALSDLNLHVPIGGVHGLLGPNGSGKTTTIRMLLGLLRADQGRMFILDHQVPHQLPAVIDRVGAVVESPHLVGNLTIQRNLEILALATGSPLSRVTEVLLEVGLGGRTDTLFKACSLGMKQRVAIAATLLKRPDILIFDEPTNGLDPAGIQEIRTTMRALAEQGRTVLVSSHLLSEIEQVANSVSIIGRGRVLAEGDLDVLLGFGQPHVVVEVEETAFAHEVLRQAGYDCELVSGRLHVTRDGAIAAQDVARVLGQADLWPSHLSLSQASLESVFLSLTEGEHLSATQGRSAA</sequence>
<keyword evidence="2" id="KW-0813">Transport</keyword>
<dbReference type="InterPro" id="IPR027417">
    <property type="entry name" value="P-loop_NTPase"/>
</dbReference>
<dbReference type="InterPro" id="IPR017871">
    <property type="entry name" value="ABC_transporter-like_CS"/>
</dbReference>
<dbReference type="Pfam" id="PF00005">
    <property type="entry name" value="ABC_tran"/>
    <property type="match status" value="1"/>
</dbReference>
<dbReference type="Gene3D" id="3.40.50.300">
    <property type="entry name" value="P-loop containing nucleotide triphosphate hydrolases"/>
    <property type="match status" value="1"/>
</dbReference>
<dbReference type="AlphaFoldDB" id="A0A3P1T818"/>
<reference evidence="6 7" key="1">
    <citation type="submission" date="2018-11" db="EMBL/GenBank/DDBJ databases">
        <title>Genomes From Bacteria Associated with the Canine Oral Cavity: a Test Case for Automated Genome-Based Taxonomic Assignment.</title>
        <authorList>
            <person name="Coil D.A."/>
            <person name="Jospin G."/>
            <person name="Darling A.E."/>
            <person name="Wallis C."/>
            <person name="Davis I.J."/>
            <person name="Harris S."/>
            <person name="Eisen J.A."/>
            <person name="Holcombe L.J."/>
            <person name="O'Flynn C."/>
        </authorList>
    </citation>
    <scope>NUCLEOTIDE SEQUENCE [LARGE SCALE GENOMIC DNA]</scope>
    <source>
        <strain evidence="6 7">OH887_COT-365</strain>
    </source>
</reference>
<evidence type="ECO:0000256" key="1">
    <source>
        <dbReference type="ARBA" id="ARBA00005417"/>
    </source>
</evidence>